<accession>A0A328NGI5</accession>
<dbReference type="AlphaFoldDB" id="A0A328NGI5"/>
<dbReference type="InterPro" id="IPR012675">
    <property type="entry name" value="Beta-grasp_dom_sf"/>
</dbReference>
<organism evidence="1 2">
    <name type="scientific">Micromonospora noduli</name>
    <dbReference type="NCBI Taxonomy" id="709876"/>
    <lineage>
        <taxon>Bacteria</taxon>
        <taxon>Bacillati</taxon>
        <taxon>Actinomycetota</taxon>
        <taxon>Actinomycetes</taxon>
        <taxon>Micromonosporales</taxon>
        <taxon>Micromonosporaceae</taxon>
        <taxon>Micromonospora</taxon>
    </lineage>
</organism>
<gene>
    <name evidence="1" type="ORF">LAH08_00600</name>
</gene>
<dbReference type="InterPro" id="IPR016155">
    <property type="entry name" value="Mopterin_synth/thiamin_S_b"/>
</dbReference>
<dbReference type="InterPro" id="IPR003749">
    <property type="entry name" value="ThiS/MoaD-like"/>
</dbReference>
<dbReference type="InterPro" id="IPR052045">
    <property type="entry name" value="Sulfur_Carrier/Prot_Modifier"/>
</dbReference>
<dbReference type="SUPFAM" id="SSF54285">
    <property type="entry name" value="MoaD/ThiS"/>
    <property type="match status" value="1"/>
</dbReference>
<dbReference type="EMBL" id="PYAA01000003">
    <property type="protein sequence ID" value="RAO06066.1"/>
    <property type="molecule type" value="Genomic_DNA"/>
</dbReference>
<protein>
    <submittedName>
        <fullName evidence="1">Sulfur carrier protein CysO</fullName>
    </submittedName>
</protein>
<evidence type="ECO:0000313" key="2">
    <source>
        <dbReference type="Proteomes" id="UP000248966"/>
    </source>
</evidence>
<dbReference type="Proteomes" id="UP000248966">
    <property type="component" value="Unassembled WGS sequence"/>
</dbReference>
<comment type="caution">
    <text evidence="1">The sequence shown here is derived from an EMBL/GenBank/DDBJ whole genome shotgun (WGS) entry which is preliminary data.</text>
</comment>
<dbReference type="PANTHER" id="PTHR38031:SF1">
    <property type="entry name" value="SULFUR CARRIER PROTEIN CYSO"/>
    <property type="match status" value="1"/>
</dbReference>
<dbReference type="RefSeq" id="WP_112582230.1">
    <property type="nucleotide sequence ID" value="NZ_PYAA01000003.1"/>
</dbReference>
<sequence>MAIEVRIPTILRSYTGGAKVVDGTGDTLADLLTDLDSRHGGLRGRLITDAGTLHRFVNVYVNDEDVRFLGALDAKLSDGDSVTILPAVAGGAFGFAAAAAISSHSAAAAAISSHSISSQSAAATVARDAVAAR</sequence>
<name>A0A328NGI5_9ACTN</name>
<dbReference type="PANTHER" id="PTHR38031">
    <property type="entry name" value="SULFUR CARRIER PROTEIN SLR0821-RELATED"/>
    <property type="match status" value="1"/>
</dbReference>
<reference evidence="1 2" key="1">
    <citation type="submission" date="2018-03" db="EMBL/GenBank/DDBJ databases">
        <title>Defining the species Micromonospora saelicesensis and Micromonospora noduli under the framework of genomics.</title>
        <authorList>
            <person name="Riesco R."/>
            <person name="Trujillo M.E."/>
        </authorList>
    </citation>
    <scope>NUCLEOTIDE SEQUENCE [LARGE SCALE GENOMIC DNA]</scope>
    <source>
        <strain evidence="1 2">LAH08</strain>
    </source>
</reference>
<proteinExistence type="predicted"/>
<evidence type="ECO:0000313" key="1">
    <source>
        <dbReference type="EMBL" id="RAO06066.1"/>
    </source>
</evidence>
<dbReference type="Gene3D" id="3.10.20.30">
    <property type="match status" value="1"/>
</dbReference>
<dbReference type="Pfam" id="PF02597">
    <property type="entry name" value="ThiS"/>
    <property type="match status" value="1"/>
</dbReference>